<dbReference type="InterPro" id="IPR003309">
    <property type="entry name" value="SCAN_dom"/>
</dbReference>
<dbReference type="GeneTree" id="ENSGT00530000064407"/>
<feature type="region of interest" description="Disordered" evidence="1">
    <location>
        <begin position="304"/>
        <end position="389"/>
    </location>
</feature>
<feature type="compositionally biased region" description="Low complexity" evidence="1">
    <location>
        <begin position="362"/>
        <end position="372"/>
    </location>
</feature>
<evidence type="ECO:0000313" key="4">
    <source>
        <dbReference type="Proteomes" id="UP000694404"/>
    </source>
</evidence>
<accession>A0A8C0H2Z7</accession>
<feature type="region of interest" description="Disordered" evidence="1">
    <location>
        <begin position="114"/>
        <end position="165"/>
    </location>
</feature>
<keyword evidence="4" id="KW-1185">Reference proteome</keyword>
<protein>
    <recommendedName>
        <fullName evidence="2">SCAN box domain-containing protein</fullName>
    </recommendedName>
</protein>
<dbReference type="PANTHER" id="PTHR14947">
    <property type="entry name" value="ZINC FINGER PROTEIN"/>
    <property type="match status" value="1"/>
</dbReference>
<reference evidence="3" key="2">
    <citation type="submission" date="2025-09" db="UniProtKB">
        <authorList>
            <consortium name="Ensembl"/>
        </authorList>
    </citation>
    <scope>IDENTIFICATION</scope>
</reference>
<sequence>RRHIAGGALPLAGPAAPVDLPQLKVEILARSGVTTVIRGQQFHEWKYWDSKAPRSQLFDLVHLAQKWLCPEIHGLKKIVKVILLGTSISCQFSMRNSAQLCPAPADEGAEIWRRGKNAENRADGDGRKSRRGWKRRPAAWGPHASSATGESPTGPQPLPMSVSAQPHCPLLPTGEIFQERNWMNLLPERKVSGNSKTSLPSRGPTLERNLINVLTVGRALVGDQTSFSIRGSTQARDLTSVPSVGKPSACARRLQDISEPTCRRSPINALISGAVRPWFSTRGATWERNPISALNAGVASCRARTSSNTRGSTPGRGPTSALPVGNASARAPHSLSTRGPTPESDPTIAPSAGNVSARAPHSSSTRGFTRGRSPTDALSVGRASAGAPT</sequence>
<name>A0A8C0H2Z7_CHEAB</name>
<dbReference type="Gene3D" id="1.10.4020.10">
    <property type="entry name" value="DNA breaking-rejoining enzymes"/>
    <property type="match status" value="1"/>
</dbReference>
<dbReference type="Proteomes" id="UP000694404">
    <property type="component" value="Unplaced"/>
</dbReference>
<dbReference type="PANTHER" id="PTHR14947:SF24">
    <property type="entry name" value="ZINC FINGER PROTEIN 781-RELATED"/>
    <property type="match status" value="1"/>
</dbReference>
<dbReference type="InterPro" id="IPR038269">
    <property type="entry name" value="SCAN_sf"/>
</dbReference>
<dbReference type="Ensembl" id="ENSCABT00000018557.1">
    <property type="protein sequence ID" value="ENSCABP00000016935.1"/>
    <property type="gene ID" value="ENSCABG00000012568.1"/>
</dbReference>
<feature type="compositionally biased region" description="Basic and acidic residues" evidence="1">
    <location>
        <begin position="114"/>
        <end position="127"/>
    </location>
</feature>
<dbReference type="SUPFAM" id="SSF47353">
    <property type="entry name" value="Retrovirus capsid dimerization domain-like"/>
    <property type="match status" value="1"/>
</dbReference>
<dbReference type="AlphaFoldDB" id="A0A8C0H2Z7"/>
<dbReference type="InterPro" id="IPR039938">
    <property type="entry name" value="Sp4-like"/>
</dbReference>
<evidence type="ECO:0000259" key="2">
    <source>
        <dbReference type="PROSITE" id="PS50804"/>
    </source>
</evidence>
<organism evidence="3 4">
    <name type="scientific">Chelonoidis abingdonii</name>
    <name type="common">Abingdon island giant tortoise</name>
    <name type="synonym">Testudo abingdonii</name>
    <dbReference type="NCBI Taxonomy" id="106734"/>
    <lineage>
        <taxon>Eukaryota</taxon>
        <taxon>Metazoa</taxon>
        <taxon>Chordata</taxon>
        <taxon>Craniata</taxon>
        <taxon>Vertebrata</taxon>
        <taxon>Euteleostomi</taxon>
        <taxon>Archelosauria</taxon>
        <taxon>Testudinata</taxon>
        <taxon>Testudines</taxon>
        <taxon>Cryptodira</taxon>
        <taxon>Durocryptodira</taxon>
        <taxon>Testudinoidea</taxon>
        <taxon>Testudinidae</taxon>
        <taxon>Chelonoidis</taxon>
    </lineage>
</organism>
<evidence type="ECO:0000313" key="3">
    <source>
        <dbReference type="Ensembl" id="ENSCABP00000016935.1"/>
    </source>
</evidence>
<feature type="compositionally biased region" description="Basic residues" evidence="1">
    <location>
        <begin position="128"/>
        <end position="137"/>
    </location>
</feature>
<dbReference type="PROSITE" id="PS50804">
    <property type="entry name" value="SCAN_BOX"/>
    <property type="match status" value="1"/>
</dbReference>
<reference evidence="3" key="1">
    <citation type="submission" date="2025-08" db="UniProtKB">
        <authorList>
            <consortium name="Ensembl"/>
        </authorList>
    </citation>
    <scope>IDENTIFICATION</scope>
</reference>
<proteinExistence type="predicted"/>
<evidence type="ECO:0000256" key="1">
    <source>
        <dbReference type="SAM" id="MobiDB-lite"/>
    </source>
</evidence>
<feature type="domain" description="SCAN box" evidence="2">
    <location>
        <begin position="40"/>
        <end position="84"/>
    </location>
</feature>